<evidence type="ECO:0008006" key="3">
    <source>
        <dbReference type="Google" id="ProtNLM"/>
    </source>
</evidence>
<keyword evidence="2" id="KW-1185">Reference proteome</keyword>
<reference evidence="1 2" key="1">
    <citation type="submission" date="2021-03" db="EMBL/GenBank/DDBJ databases">
        <title>Fibrella sp. HMF5405 genome sequencing and assembly.</title>
        <authorList>
            <person name="Kang H."/>
            <person name="Kim H."/>
            <person name="Bae S."/>
            <person name="Joh K."/>
        </authorList>
    </citation>
    <scope>NUCLEOTIDE SEQUENCE [LARGE SCALE GENOMIC DNA]</scope>
    <source>
        <strain evidence="1 2">HMF5405</strain>
    </source>
</reference>
<proteinExistence type="predicted"/>
<comment type="caution">
    <text evidence="1">The sequence shown here is derived from an EMBL/GenBank/DDBJ whole genome shotgun (WGS) entry which is preliminary data.</text>
</comment>
<evidence type="ECO:0000313" key="1">
    <source>
        <dbReference type="EMBL" id="MBO0950771.1"/>
    </source>
</evidence>
<sequence length="357" mass="41245">MITRLIRLGFLVISGILFVVALSPPMQRWLDQHGFIPNQYSYGDLYNMSNLPEFKETDIYVNGELTDADRPTKHYHDVDVYTLGDSFTNIDTSFYAGHRNFHRWVGNKIPLKVSLDTTRTNILVVQIIERVLQERMYSPEYEAIFINGGFVPSSASHPGAGQIQSAESPKEEPNTSWLLTRFGTEINQRIEFILFNGPLAIRFKEAKAELLFKLFGRTAGTAASKDKKHLFYKVEVDSTTSYSSFYPITDKRLDTLVSNVNSLRRHYLQMGFREVYLCLVPNKATILDPTYGTYNHQIERLEANPRLEAPIISTIDTLRQHPDWYHLGDGHWNRQGKKFWLRQVNQKAALWSSMREK</sequence>
<dbReference type="EMBL" id="JAFMYW010000006">
    <property type="protein sequence ID" value="MBO0950771.1"/>
    <property type="molecule type" value="Genomic_DNA"/>
</dbReference>
<name>A0ABS3JL83_9BACT</name>
<organism evidence="1 2">
    <name type="scientific">Fibrella forsythiae</name>
    <dbReference type="NCBI Taxonomy" id="2817061"/>
    <lineage>
        <taxon>Bacteria</taxon>
        <taxon>Pseudomonadati</taxon>
        <taxon>Bacteroidota</taxon>
        <taxon>Cytophagia</taxon>
        <taxon>Cytophagales</taxon>
        <taxon>Spirosomataceae</taxon>
        <taxon>Fibrella</taxon>
    </lineage>
</organism>
<protein>
    <recommendedName>
        <fullName evidence="3">AlgX/AlgJ SGNH hydrolase-like domain-containing protein</fullName>
    </recommendedName>
</protein>
<accession>A0ABS3JL83</accession>
<evidence type="ECO:0000313" key="2">
    <source>
        <dbReference type="Proteomes" id="UP000664628"/>
    </source>
</evidence>
<dbReference type="Proteomes" id="UP000664628">
    <property type="component" value="Unassembled WGS sequence"/>
</dbReference>
<gene>
    <name evidence="1" type="ORF">J2I46_19425</name>
</gene>
<dbReference type="RefSeq" id="WP_207330718.1">
    <property type="nucleotide sequence ID" value="NZ_JAFMYW010000006.1"/>
</dbReference>